<dbReference type="Proteomes" id="UP000789366">
    <property type="component" value="Unassembled WGS sequence"/>
</dbReference>
<comment type="caution">
    <text evidence="1">The sequence shown here is derived from an EMBL/GenBank/DDBJ whole genome shotgun (WGS) entry which is preliminary data.</text>
</comment>
<evidence type="ECO:0000313" key="1">
    <source>
        <dbReference type="EMBL" id="CAG8692161.1"/>
    </source>
</evidence>
<name>A0ACA9P5Q6_9GLOM</name>
<protein>
    <submittedName>
        <fullName evidence="1">5036_t:CDS:1</fullName>
    </submittedName>
</protein>
<evidence type="ECO:0000313" key="2">
    <source>
        <dbReference type="Proteomes" id="UP000789366"/>
    </source>
</evidence>
<gene>
    <name evidence="1" type="ORF">SPELUC_LOCUS10813</name>
</gene>
<accession>A0ACA9P5Q6</accession>
<proteinExistence type="predicted"/>
<sequence>MRRNPFFLDAANGKLSRRIHPTTALFSSLRLLPFITITRLRNAYAGYLGKPYPGLISSIKSIIEENTQQSDAEKWIDAIDKNFNSLRKM</sequence>
<keyword evidence="2" id="KW-1185">Reference proteome</keyword>
<reference evidence="1" key="1">
    <citation type="submission" date="2021-06" db="EMBL/GenBank/DDBJ databases">
        <authorList>
            <person name="Kallberg Y."/>
            <person name="Tangrot J."/>
            <person name="Rosling A."/>
        </authorList>
    </citation>
    <scope>NUCLEOTIDE SEQUENCE</scope>
    <source>
        <strain evidence="1">28 12/20/2015</strain>
    </source>
</reference>
<organism evidence="1 2">
    <name type="scientific">Cetraspora pellucida</name>
    <dbReference type="NCBI Taxonomy" id="1433469"/>
    <lineage>
        <taxon>Eukaryota</taxon>
        <taxon>Fungi</taxon>
        <taxon>Fungi incertae sedis</taxon>
        <taxon>Mucoromycota</taxon>
        <taxon>Glomeromycotina</taxon>
        <taxon>Glomeromycetes</taxon>
        <taxon>Diversisporales</taxon>
        <taxon>Gigasporaceae</taxon>
        <taxon>Cetraspora</taxon>
    </lineage>
</organism>
<dbReference type="EMBL" id="CAJVPW010021150">
    <property type="protein sequence ID" value="CAG8692161.1"/>
    <property type="molecule type" value="Genomic_DNA"/>
</dbReference>
<feature type="non-terminal residue" evidence="1">
    <location>
        <position position="89"/>
    </location>
</feature>